<dbReference type="EC" id="3.4.19.12" evidence="2"/>
<feature type="region of interest" description="Disordered" evidence="8">
    <location>
        <begin position="176"/>
        <end position="200"/>
    </location>
</feature>
<evidence type="ECO:0000259" key="11">
    <source>
        <dbReference type="Pfam" id="PF20255"/>
    </source>
</evidence>
<feature type="domain" description="DUF3638" evidence="9">
    <location>
        <begin position="2034"/>
        <end position="2254"/>
    </location>
</feature>
<dbReference type="Pfam" id="PF12359">
    <property type="entry name" value="DUF3645"/>
    <property type="match status" value="1"/>
</dbReference>
<dbReference type="InterPro" id="IPR022099">
    <property type="entry name" value="DUF3638"/>
</dbReference>
<proteinExistence type="predicted"/>
<evidence type="ECO:0000256" key="6">
    <source>
        <dbReference type="ARBA" id="ARBA00022807"/>
    </source>
</evidence>
<gene>
    <name evidence="12" type="ORF">PAC_05511</name>
</gene>
<organism evidence="12 13">
    <name type="scientific">Phialocephala subalpina</name>
    <dbReference type="NCBI Taxonomy" id="576137"/>
    <lineage>
        <taxon>Eukaryota</taxon>
        <taxon>Fungi</taxon>
        <taxon>Dikarya</taxon>
        <taxon>Ascomycota</taxon>
        <taxon>Pezizomycotina</taxon>
        <taxon>Leotiomycetes</taxon>
        <taxon>Helotiales</taxon>
        <taxon>Mollisiaceae</taxon>
        <taxon>Phialocephala</taxon>
        <taxon>Phialocephala fortinii species complex</taxon>
    </lineage>
</organism>
<name>A0A1L7WS91_9HELO</name>
<keyword evidence="3" id="KW-0645">Protease</keyword>
<feature type="region of interest" description="Disordered" evidence="8">
    <location>
        <begin position="2845"/>
        <end position="2871"/>
    </location>
</feature>
<dbReference type="Pfam" id="PF20255">
    <property type="entry name" value="DUF6606"/>
    <property type="match status" value="1"/>
</dbReference>
<evidence type="ECO:0000313" key="12">
    <source>
        <dbReference type="EMBL" id="CZR55623.1"/>
    </source>
</evidence>
<dbReference type="Pfam" id="PF12340">
    <property type="entry name" value="DUF3638"/>
    <property type="match status" value="1"/>
</dbReference>
<keyword evidence="13" id="KW-1185">Reference proteome</keyword>
<evidence type="ECO:0000256" key="3">
    <source>
        <dbReference type="ARBA" id="ARBA00022670"/>
    </source>
</evidence>
<protein>
    <recommendedName>
        <fullName evidence="2">ubiquitinyl hydrolase 1</fullName>
        <ecNumber evidence="2">3.4.19.12</ecNumber>
    </recommendedName>
</protein>
<dbReference type="InterPro" id="IPR022105">
    <property type="entry name" value="DUF3645"/>
</dbReference>
<dbReference type="GO" id="GO:0004843">
    <property type="term" value="F:cysteine-type deubiquitinase activity"/>
    <property type="evidence" value="ECO:0007669"/>
    <property type="project" value="UniProtKB-EC"/>
</dbReference>
<feature type="coiled-coil region" evidence="7">
    <location>
        <begin position="573"/>
        <end position="607"/>
    </location>
</feature>
<accession>A0A1L7WS91</accession>
<evidence type="ECO:0000256" key="5">
    <source>
        <dbReference type="ARBA" id="ARBA00022801"/>
    </source>
</evidence>
<dbReference type="InterPro" id="IPR051346">
    <property type="entry name" value="OTU_Deubiquitinase"/>
</dbReference>
<evidence type="ECO:0000256" key="1">
    <source>
        <dbReference type="ARBA" id="ARBA00000707"/>
    </source>
</evidence>
<dbReference type="PANTHER" id="PTHR13367">
    <property type="entry name" value="UBIQUITIN THIOESTERASE"/>
    <property type="match status" value="1"/>
</dbReference>
<keyword evidence="6" id="KW-0788">Thiol protease</keyword>
<dbReference type="Proteomes" id="UP000184330">
    <property type="component" value="Unassembled WGS sequence"/>
</dbReference>
<feature type="domain" description="DUF6606" evidence="11">
    <location>
        <begin position="17"/>
        <end position="288"/>
    </location>
</feature>
<reference evidence="12 13" key="1">
    <citation type="submission" date="2016-03" db="EMBL/GenBank/DDBJ databases">
        <authorList>
            <person name="Ploux O."/>
        </authorList>
    </citation>
    <scope>NUCLEOTIDE SEQUENCE [LARGE SCALE GENOMIC DNA]</scope>
    <source>
        <strain evidence="12 13">UAMH 11012</strain>
    </source>
</reference>
<evidence type="ECO:0000313" key="13">
    <source>
        <dbReference type="Proteomes" id="UP000184330"/>
    </source>
</evidence>
<sequence length="3131" mass="354075">MNRTSNNKLPLGALTYMIHHVFLPPKLPNKDDFNAEYDTILLDTTINSLLKFKGFITQDQAVIVDCVVATITNLRAIRDSNGAVSEEKLADALRDLDKKGGTIPLHIRAQNAGVIIGKVNESIHLEAFELSPLNEAVITTKGRLQRSFPGPALFLSIQVFEQPSFQATTAQTLAKMSHQSAEGTKPKARKAGRMHDEDRDTTHPNLVTELFMGFLRSVGAPVAVSRLWKNTREEVLWLDSRSPWRRSPLWLLIRVAMQLVFARSSDLSNSPGDLYKIFMLFLMTRVLERSLEVSIPSDLLYSMNAKVARRLLKLDSAVNEPALSFIENVLRKTNTLLDTRWSKTMKQETLQFDLSRLEHLDFERDTVNSLPKLDLYIEAMANRKNNKVSVAFQPRSDLIKYEAEEFPNFLESWTADYTPYNLKAFEAWVASNLSSWLGDHKASSSTCAGLGELIRTYHGIAYSFYSGNPEGISLMLLTILELWVACDESATHICEILRDYDPGIPKELLESLVLPFKSQMERLLHVEDYLERRRDCAKFPAPHIFQAFGHQNTFSARYFAQSPEHQRLLADIKTKAASDRQEKRDELRRMKAQYADLMQLYDRSNCEYYEYNDPWTGLCEERHKSSICQKCRYKSQATALSIRVHEWPLPSDEWEERCTVFELKVPHSFGHWRDTTLFLMLNVLQSGYISEESPRSSHHLQSYTGLSAFFVPFSFTQRTSLLSQNKPHEVTHRRDKPISTTTESDVCLNNGLSYEYYDSETGFFIRNLVLRDEMPKACTYKLPALSSSLQKFVFRPAVMPSGPSPNTVIASQFDCPDHMSLDEYKALSTIPLGYRIQWLHLLRELSLPSVDFKKVETSLVILQSIYQAGPPKSGSVFRESHSILNDENFSYRLLEALHGALQRVKENWESSQALQTFISLAHRLLSLTSTQQIRGECLAYLAKVRLVTFSWVDLLRQKAYKATNDDQRIDLSAKAVEVALICVDSFNLDERYLDGVLSVPEDATIIIQCSIVIQEGDLTVSKTTEPITSLLYRRWKALSHRCYTILAKEILERNNRCLDDAIKKSWSAYQAGYGWRVASDQSNHWLVTQAAPEGDSDPIWVHFNMLDSELLVNGVPLARLPAQYERHPYYSTLFGNSTVEVMPTAIPGMQFSGKEEYAGYTLHFGINSFSGIFGSSETDLLIQAMKGGRKYELIPSRVLRGNFPTAFVDDFVHWYDFNNLSVEFRPVKDPWTSSPNNWRLTRPRPESKWHLTKDGNSLVGVKSETAQMISCILSPLEDSLRIHGTFNRQSLSLEIELPKIRLGFYLKLKESSIQSRQFRGMSIDPDQSLGTLIGLYNKLILKDERQGNRRLIVPEGPVSHQISDGHVRVVIDKTSASKAHAYEVNGRLGTLIDNENLQSKLFLCYLHALTSFCLPDPLTQNSGTEQALSILNSAAIRSFGRLTQENVEILEQIAHLTPKRSYYPANERVMQMVEWSSGLGFLAQHGGFYKCVKSIFGQADTTKVFYPESNLVLPKLESNQDLLDRDCIRSSTFRVSGFGAEDYTIEHDAKYSARDRTKISARGFRAFLMSSVIYRGCAALPFSISSSSYLKDQLWTFLSQTPEILGPSRPLQSSELKYDARLLLDGSEFFSMHWTVLHQNLGRGQSWIDKFRLMIWLSTLAFSEKTDMDILQVLASFFTVPAMVQISIPRMKSFQLRHGTKAIKNELRNLIKPALLPLRSCPEAQMPSLTGESKYMRQNRRHRTFQGNQDRALTELVNALHAQFPCEIPTTPTCGASGNLSTYIDKAKAMEMVKPKFKTWFENHLFSEYLGKIGDKFMAQTFSSVETPSSFFLVPEWNLQRKHGFISIDEIFDCAIPPVLPPGPTNTIDLLSRASSADTNALRLAELIDHLDAQAKSKYEQDYVKDLQDSMSSLRDREEKYHLKSGQDVEDILSHHLDNCNERCNGIYSAIASALIPSANNASAVASIARQWPRLSPTFFLQQLSRSRWSKIKDWQHCIVQYGLALTELQRAERLLNSVGKHAELIKELRNPGHTNWSPSEYPEALLLEVESGIMIREVQEQIARQMRDPPSGINAVMQLNMGEGKSSVIVPIVAAALANGSRLVRVIVAKPQSKQMFHMLLSKLGGLLDRRVYHMPFSRELKLGQAEATAIDSICRECMKNGGILLVQPEHILSFKLMGLECLITGKEAIGRSLLSTQEFFDTSSRDLVDESDENFSVKFELIYTMGMQRPIELSPERWICIQQVLDLVRIFVPLVKKDFPDSIDVNERRPGAFPRTRVLRPSAGQDILSRIAKRICETGLNGFPIARQPESIRQAVFRYITERNLTAANITQVENQGQGGFWAEVTSNTLLLLRGLLAGGVLAFAFGQKRWRVNYGLDSTRIPGTKLAVPYRAKDSPAPRSEFSHPDVVIVLTSLSYYYGGLKNDELFLALRHLLKSDQADDEYQAWVKDAPELPTAFQDFSGINLKDEIQCIEQVFPSLRYAKATVDYFLAHIVFPKEMKEFPHKLSASGWDIGEIKTLPTTGFSGTNDSRKILPLGVGHLDLQEQKHTNALVLEYILQPENSIALMPSRGKAFSSDAELLMAMVTNMDPAVQVILDVGAQILELSNLMVASKWLKMTPDHDKTQAAVFFDDSDELCVLDRRGRVEPWQTSPFAKQPDVCLIFLDEAHTRGTDLKLPIHYRAAVTLGPSLTKDRLVQACMRMRQLGKGQSVVFCIPEEIRSKILARSPKRDEATIDVSDVLNWAISETCIDIRRSLPLWATQGQRFERQSAIWAEARNTGHVHMSKDLADKFLEDEAQSLEDRYRPRSGTDITSFVQAGQNKNLNLIIERCQEFNNLEFGSSTLQEEQERELSPEIEEERQVQKPAPATPATHKIDIDLITFVTQGVPVPESKAYKPAFEALCNTSAAAYLNVSQFPRDLLVTADFASTIQISGKSYISDAYQRPVQWVLTSTGRKNIVRFIMIISPFEAHGLLPLIMESKTVTLHLYSPRPNMGFRALDGLDLYTVPVRSVMPTLPRNLIIQLNLFAGQLYLSSYQEYVEVCQFLGLAYEKTENGAVVAADGFIISRNGSVGPGSQCTFRDSPVKFLKVLMTKIRRNCEGIDKTHMGQILDGKILLPADFGNSEDGV</sequence>
<evidence type="ECO:0000256" key="4">
    <source>
        <dbReference type="ARBA" id="ARBA00022786"/>
    </source>
</evidence>
<evidence type="ECO:0000259" key="10">
    <source>
        <dbReference type="Pfam" id="PF12359"/>
    </source>
</evidence>
<comment type="catalytic activity">
    <reaction evidence="1">
        <text>Thiol-dependent hydrolysis of ester, thioester, amide, peptide and isopeptide bonds formed by the C-terminal Gly of ubiquitin (a 76-residue protein attached to proteins as an intracellular targeting signal).</text>
        <dbReference type="EC" id="3.4.19.12"/>
    </reaction>
</comment>
<feature type="domain" description="DUF3645" evidence="10">
    <location>
        <begin position="2380"/>
        <end position="2415"/>
    </location>
</feature>
<evidence type="ECO:0000256" key="7">
    <source>
        <dbReference type="SAM" id="Coils"/>
    </source>
</evidence>
<evidence type="ECO:0000256" key="2">
    <source>
        <dbReference type="ARBA" id="ARBA00012759"/>
    </source>
</evidence>
<feature type="compositionally biased region" description="Acidic residues" evidence="8">
    <location>
        <begin position="2849"/>
        <end position="2861"/>
    </location>
</feature>
<dbReference type="STRING" id="576137.A0A1L7WS91"/>
<dbReference type="EMBL" id="FJOG01000006">
    <property type="protein sequence ID" value="CZR55623.1"/>
    <property type="molecule type" value="Genomic_DNA"/>
</dbReference>
<dbReference type="GO" id="GO:0006508">
    <property type="term" value="P:proteolysis"/>
    <property type="evidence" value="ECO:0007669"/>
    <property type="project" value="UniProtKB-KW"/>
</dbReference>
<keyword evidence="7" id="KW-0175">Coiled coil</keyword>
<evidence type="ECO:0000259" key="9">
    <source>
        <dbReference type="Pfam" id="PF12340"/>
    </source>
</evidence>
<keyword evidence="5" id="KW-0378">Hydrolase</keyword>
<dbReference type="InterPro" id="IPR046541">
    <property type="entry name" value="DUF6606"/>
</dbReference>
<dbReference type="PANTHER" id="PTHR13367:SF34">
    <property type="match status" value="1"/>
</dbReference>
<dbReference type="OrthoDB" id="3182339at2759"/>
<evidence type="ECO:0000256" key="8">
    <source>
        <dbReference type="SAM" id="MobiDB-lite"/>
    </source>
</evidence>
<keyword evidence="4" id="KW-0833">Ubl conjugation pathway</keyword>